<dbReference type="RefSeq" id="XP_005787834.1">
    <property type="nucleotide sequence ID" value="XM_005787777.1"/>
</dbReference>
<reference evidence="9" key="2">
    <citation type="submission" date="2024-10" db="UniProtKB">
        <authorList>
            <consortium name="EnsemblProtists"/>
        </authorList>
    </citation>
    <scope>IDENTIFICATION</scope>
</reference>
<dbReference type="InterPro" id="IPR007000">
    <property type="entry name" value="PLipase_B-like"/>
</dbReference>
<dbReference type="PaxDb" id="2903-EOD35405"/>
<evidence type="ECO:0000256" key="3">
    <source>
        <dbReference type="ARBA" id="ARBA00022801"/>
    </source>
</evidence>
<evidence type="ECO:0000256" key="7">
    <source>
        <dbReference type="RuleBase" id="RU364138"/>
    </source>
</evidence>
<dbReference type="eggNOG" id="KOG3774">
    <property type="taxonomic scope" value="Eukaryota"/>
</dbReference>
<evidence type="ECO:0000256" key="2">
    <source>
        <dbReference type="ARBA" id="ARBA00022729"/>
    </source>
</evidence>
<dbReference type="GO" id="GO:0004620">
    <property type="term" value="F:phospholipase activity"/>
    <property type="evidence" value="ECO:0007669"/>
    <property type="project" value="InterPro"/>
</dbReference>
<dbReference type="EC" id="3.1.1.-" evidence="7"/>
<dbReference type="Pfam" id="PF04916">
    <property type="entry name" value="Phospholip_B"/>
    <property type="match status" value="1"/>
</dbReference>
<keyword evidence="4 7" id="KW-0442">Lipid degradation</keyword>
<evidence type="ECO:0000256" key="4">
    <source>
        <dbReference type="ARBA" id="ARBA00022963"/>
    </source>
</evidence>
<dbReference type="EnsemblProtists" id="EOD35405">
    <property type="protein sequence ID" value="EOD35405"/>
    <property type="gene ID" value="EMIHUDRAFT_63066"/>
</dbReference>
<dbReference type="PANTHER" id="PTHR12370">
    <property type="entry name" value="PHOSPHOLIPASE B-RELATED"/>
    <property type="match status" value="1"/>
</dbReference>
<reference evidence="10" key="1">
    <citation type="journal article" date="2013" name="Nature">
        <title>Pan genome of the phytoplankton Emiliania underpins its global distribution.</title>
        <authorList>
            <person name="Read B.A."/>
            <person name="Kegel J."/>
            <person name="Klute M.J."/>
            <person name="Kuo A."/>
            <person name="Lefebvre S.C."/>
            <person name="Maumus F."/>
            <person name="Mayer C."/>
            <person name="Miller J."/>
            <person name="Monier A."/>
            <person name="Salamov A."/>
            <person name="Young J."/>
            <person name="Aguilar M."/>
            <person name="Claverie J.M."/>
            <person name="Frickenhaus S."/>
            <person name="Gonzalez K."/>
            <person name="Herman E.K."/>
            <person name="Lin Y.C."/>
            <person name="Napier J."/>
            <person name="Ogata H."/>
            <person name="Sarno A.F."/>
            <person name="Shmutz J."/>
            <person name="Schroeder D."/>
            <person name="de Vargas C."/>
            <person name="Verret F."/>
            <person name="von Dassow P."/>
            <person name="Valentin K."/>
            <person name="Van de Peer Y."/>
            <person name="Wheeler G."/>
            <person name="Dacks J.B."/>
            <person name="Delwiche C.F."/>
            <person name="Dyhrman S.T."/>
            <person name="Glockner G."/>
            <person name="John U."/>
            <person name="Richards T."/>
            <person name="Worden A.Z."/>
            <person name="Zhang X."/>
            <person name="Grigoriev I.V."/>
            <person name="Allen A.E."/>
            <person name="Bidle K."/>
            <person name="Borodovsky M."/>
            <person name="Bowler C."/>
            <person name="Brownlee C."/>
            <person name="Cock J.M."/>
            <person name="Elias M."/>
            <person name="Gladyshev V.N."/>
            <person name="Groth M."/>
            <person name="Guda C."/>
            <person name="Hadaegh A."/>
            <person name="Iglesias-Rodriguez M.D."/>
            <person name="Jenkins J."/>
            <person name="Jones B.M."/>
            <person name="Lawson T."/>
            <person name="Leese F."/>
            <person name="Lindquist E."/>
            <person name="Lobanov A."/>
            <person name="Lomsadze A."/>
            <person name="Malik S.B."/>
            <person name="Marsh M.E."/>
            <person name="Mackinder L."/>
            <person name="Mock T."/>
            <person name="Mueller-Roeber B."/>
            <person name="Pagarete A."/>
            <person name="Parker M."/>
            <person name="Probert I."/>
            <person name="Quesneville H."/>
            <person name="Raines C."/>
            <person name="Rensing S.A."/>
            <person name="Riano-Pachon D.M."/>
            <person name="Richier S."/>
            <person name="Rokitta S."/>
            <person name="Shiraiwa Y."/>
            <person name="Soanes D.M."/>
            <person name="van der Giezen M."/>
            <person name="Wahlund T.M."/>
            <person name="Williams B."/>
            <person name="Wilson W."/>
            <person name="Wolfe G."/>
            <person name="Wurch L.L."/>
        </authorList>
    </citation>
    <scope>NUCLEOTIDE SEQUENCE</scope>
</reference>
<dbReference type="AlphaFoldDB" id="A0A0D3KI20"/>
<dbReference type="OMA" id="WSSYYEM"/>
<name>A0A0D3KI20_EMIH1</name>
<evidence type="ECO:0000256" key="1">
    <source>
        <dbReference type="ARBA" id="ARBA00007835"/>
    </source>
</evidence>
<dbReference type="Gene3D" id="3.60.60.30">
    <property type="match status" value="1"/>
</dbReference>
<keyword evidence="2" id="KW-0732">Signal</keyword>
<keyword evidence="5 7" id="KW-0443">Lipid metabolism</keyword>
<comment type="similarity">
    <text evidence="1 7">Belongs to the phospholipase B-like family.</text>
</comment>
<keyword evidence="6" id="KW-0325">Glycoprotein</keyword>
<proteinExistence type="inferred from homology"/>
<dbReference type="HOGENOM" id="CLU_027106_4_0_1"/>
<feature type="coiled-coil region" evidence="8">
    <location>
        <begin position="509"/>
        <end position="536"/>
    </location>
</feature>
<comment type="function">
    <text evidence="7">Putative phospholipase.</text>
</comment>
<evidence type="ECO:0000313" key="10">
    <source>
        <dbReference type="Proteomes" id="UP000013827"/>
    </source>
</evidence>
<protein>
    <recommendedName>
        <fullName evidence="7">Phospholipase B-like</fullName>
        <ecNumber evidence="7">3.1.1.-</ecNumber>
    </recommendedName>
</protein>
<organism evidence="9 10">
    <name type="scientific">Emiliania huxleyi (strain CCMP1516)</name>
    <dbReference type="NCBI Taxonomy" id="280463"/>
    <lineage>
        <taxon>Eukaryota</taxon>
        <taxon>Haptista</taxon>
        <taxon>Haptophyta</taxon>
        <taxon>Prymnesiophyceae</taxon>
        <taxon>Isochrysidales</taxon>
        <taxon>Noelaerhabdaceae</taxon>
        <taxon>Emiliania</taxon>
    </lineage>
</organism>
<dbReference type="Proteomes" id="UP000013827">
    <property type="component" value="Unassembled WGS sequence"/>
</dbReference>
<keyword evidence="10" id="KW-1185">Reference proteome</keyword>
<evidence type="ECO:0000313" key="9">
    <source>
        <dbReference type="EnsemblProtists" id="EOD35405"/>
    </source>
</evidence>
<dbReference type="STRING" id="2903.R1F8X2"/>
<dbReference type="GO" id="GO:0005576">
    <property type="term" value="C:extracellular region"/>
    <property type="evidence" value="ECO:0007669"/>
    <property type="project" value="TreeGrafter"/>
</dbReference>
<dbReference type="PANTHER" id="PTHR12370:SF3">
    <property type="entry name" value="PHOSPHOLIPASE B-LIKE 2-RELATED"/>
    <property type="match status" value="1"/>
</dbReference>
<keyword evidence="3 7" id="KW-0378">Hydrolase</keyword>
<dbReference type="GO" id="GO:0009395">
    <property type="term" value="P:phospholipid catabolic process"/>
    <property type="evidence" value="ECO:0007669"/>
    <property type="project" value="TreeGrafter"/>
</dbReference>
<dbReference type="KEGG" id="ehx:EMIHUDRAFT_63066"/>
<evidence type="ECO:0000256" key="5">
    <source>
        <dbReference type="ARBA" id="ARBA00023098"/>
    </source>
</evidence>
<evidence type="ECO:0000256" key="8">
    <source>
        <dbReference type="SAM" id="Coils"/>
    </source>
</evidence>
<accession>A0A0D3KI20</accession>
<dbReference type="GeneID" id="17280675"/>
<evidence type="ECO:0000256" key="6">
    <source>
        <dbReference type="ARBA" id="ARBA00023180"/>
    </source>
</evidence>
<keyword evidence="8" id="KW-0175">Coiled coil</keyword>
<sequence>IHAHHVSAAGGGYLEGYLSAERIVQHLTNIGHGANRKMYENPNRVADFIVATDDWTRAKAADAKRTDPYWSAVRFLQTQMDGLRAGVNARLEETGADVEPLSRLDVLRLSTVWENEDISLANPLLRSPRRCGTCPATPPLPRQALSADQAEVWVRERTHCSMAVKLTHDGSELYIGHNTWGGYHMMLRVHKRYEFGRGAPIAMSSYPGALVSGDDFFQVGNLTVTETTLPSYNHALFGAVTPKSVPYWIRAMVANQQATSGAEWMEAFARHNSGTYNNAWIVVDFAKFVPGKPLREGLLTVGEQLPEFFYFEDATATLSYGYYPSYNAAVYPETARRVGQDAMVRLKGERFSYQMAPRAQIFRRDQTRVRSDADMQQLLRYNQFESDPVAKGDPCKQLACRADLNKDSAARAAFGALDAKYTSSAHVRADRMVVISSPTYDDQPPFEWSRLDRKLEEAHPHEGHPDRFRFPWLVVGGNMEAAPYEEMPDSVREPAIAKELPDWIKDQQARDQVRAEDEAERAIARANEEAERARDDTKGLSLLSISEMAMPGTVAGAAEIRVPGADATPAASGTLGRLAAAGGAASVVGAAALLARWGGRGRLSDQGACEPGEGFCMRKR</sequence>